<feature type="transmembrane region" description="Helical" evidence="1">
    <location>
        <begin position="12"/>
        <end position="30"/>
    </location>
</feature>
<dbReference type="InterPro" id="IPR021478">
    <property type="entry name" value="DUF3131"/>
</dbReference>
<evidence type="ECO:0000313" key="3">
    <source>
        <dbReference type="EMBL" id="SJM89749.1"/>
    </source>
</evidence>
<evidence type="ECO:0000259" key="2">
    <source>
        <dbReference type="Pfam" id="PF11329"/>
    </source>
</evidence>
<dbReference type="Pfam" id="PF11329">
    <property type="entry name" value="DUF3131"/>
    <property type="match status" value="1"/>
</dbReference>
<sequence>MTFTQGLINARSHIIFILGLFASFGLVFYLDNLDLQATQKPITNQIDIVVSKDIPKPLQGDLTPEELQWGKIAWTYFRNNYQPKTGLVNSVDEYPAASMWDTASYLMALIAAQRLQLIDNTEFDEKLGKALQSLAKLPLFDGQLPNKSYNTITLQMVDYKNNVSERGVGWSAIDVGRVLVPLNIITWNYPKFMPEVRAIIKQWQLDKLLINGELHGATVDTATNKTQYVQEGRLGYEEYSAKSFNLLGMDVSKSSNYKDYLSYVDIYGIDIPIDKRDPEKFNAHNYVVSESYILDGLEYGWDYTSKEFAYRIFKAQEARFKDTGQVTAVSEDNIKDDPYFVYNTVYTDGKAWNTITEKGEDASQFKTISTKAAIGWSILYQTPYRDTLLGAVKQLYDPAKGWYSGYYEVLKKPNIALTANTNAIILEALCFKKFGRLLAIYPDVVTEEKSSKKTGKS</sequence>
<organism evidence="3 4">
    <name type="scientific">Crenothrix polyspora</name>
    <dbReference type="NCBI Taxonomy" id="360316"/>
    <lineage>
        <taxon>Bacteria</taxon>
        <taxon>Pseudomonadati</taxon>
        <taxon>Pseudomonadota</taxon>
        <taxon>Gammaproteobacteria</taxon>
        <taxon>Methylococcales</taxon>
        <taxon>Crenotrichaceae</taxon>
        <taxon>Crenothrix</taxon>
    </lineage>
</organism>
<dbReference type="AlphaFoldDB" id="A0A1R4H1P9"/>
<evidence type="ECO:0000313" key="4">
    <source>
        <dbReference type="Proteomes" id="UP000195667"/>
    </source>
</evidence>
<evidence type="ECO:0000256" key="1">
    <source>
        <dbReference type="SAM" id="Phobius"/>
    </source>
</evidence>
<accession>A0A1R4H1P9</accession>
<dbReference type="Proteomes" id="UP000195667">
    <property type="component" value="Unassembled WGS sequence"/>
</dbReference>
<name>A0A1R4H1P9_9GAMM</name>
<feature type="domain" description="DUF3131" evidence="2">
    <location>
        <begin position="69"/>
        <end position="434"/>
    </location>
</feature>
<dbReference type="OrthoDB" id="9147113at2"/>
<keyword evidence="4" id="KW-1185">Reference proteome</keyword>
<dbReference type="EMBL" id="FUKI01000024">
    <property type="protein sequence ID" value="SJM89749.1"/>
    <property type="molecule type" value="Genomic_DNA"/>
</dbReference>
<dbReference type="Gene3D" id="1.50.10.140">
    <property type="match status" value="1"/>
</dbReference>
<keyword evidence="1" id="KW-0812">Transmembrane</keyword>
<gene>
    <name evidence="3" type="ORF">CRENPOLYSF1_120008</name>
</gene>
<keyword evidence="1" id="KW-1133">Transmembrane helix</keyword>
<keyword evidence="1" id="KW-0472">Membrane</keyword>
<reference evidence="4" key="1">
    <citation type="submission" date="2017-02" db="EMBL/GenBank/DDBJ databases">
        <authorList>
            <person name="Daims H."/>
        </authorList>
    </citation>
    <scope>NUCLEOTIDE SEQUENCE [LARGE SCALE GENOMIC DNA]</scope>
</reference>
<dbReference type="RefSeq" id="WP_087142254.1">
    <property type="nucleotide sequence ID" value="NZ_FUKI01000024.1"/>
</dbReference>
<proteinExistence type="predicted"/>
<protein>
    <recommendedName>
        <fullName evidence="2">DUF3131 domain-containing protein</fullName>
    </recommendedName>
</protein>